<organism evidence="4 5">
    <name type="scientific">Amygdalobacter indicium</name>
    <dbReference type="NCBI Taxonomy" id="3029272"/>
    <lineage>
        <taxon>Bacteria</taxon>
        <taxon>Bacillati</taxon>
        <taxon>Bacillota</taxon>
        <taxon>Clostridia</taxon>
        <taxon>Eubacteriales</taxon>
        <taxon>Oscillospiraceae</taxon>
        <taxon>Amygdalobacter</taxon>
    </lineage>
</organism>
<dbReference type="SUPFAM" id="SSF46689">
    <property type="entry name" value="Homeodomain-like"/>
    <property type="match status" value="1"/>
</dbReference>
<dbReference type="InterPro" id="IPR049443">
    <property type="entry name" value="TetR_YgfC-like_C"/>
</dbReference>
<reference evidence="4 5" key="1">
    <citation type="submission" date="2023-02" db="EMBL/GenBank/DDBJ databases">
        <title>Novel Oscillospiraceae bacterial genomes.</title>
        <authorList>
            <person name="Srinivasan S."/>
            <person name="Austin M.N."/>
            <person name="Fiedler T.L."/>
            <person name="Strenk S.M."/>
            <person name="Agnew K.J."/>
            <person name="Nagana Gowda G.A."/>
            <person name="Raftery D."/>
            <person name="Beamer M.A."/>
            <person name="Achilles S.L."/>
            <person name="Wiesenfeld H.C."/>
            <person name="Fredricks D.N."/>
            <person name="Hillier S.L."/>
        </authorList>
    </citation>
    <scope>NUCLEOTIDE SEQUENCE [LARGE SCALE GENOMIC DNA]</scope>
    <source>
        <strain evidence="4 5">CHIC02 1186E3-8</strain>
    </source>
</reference>
<dbReference type="PROSITE" id="PS50977">
    <property type="entry name" value="HTH_TETR_2"/>
    <property type="match status" value="1"/>
</dbReference>
<evidence type="ECO:0000313" key="4">
    <source>
        <dbReference type="EMBL" id="WEG35678.1"/>
    </source>
</evidence>
<proteinExistence type="predicted"/>
<feature type="DNA-binding region" description="H-T-H motif" evidence="2">
    <location>
        <begin position="34"/>
        <end position="53"/>
    </location>
</feature>
<name>A0ABY8C4Q8_9FIRM</name>
<dbReference type="InterPro" id="IPR009057">
    <property type="entry name" value="Homeodomain-like_sf"/>
</dbReference>
<sequence length="189" mass="22936">MPKQTFFNLSNIKREKIISALEQEFQKHTLEQATVKDVVELVGLSRGSFYQYFDSLEESYFYILLRRFHNIHLNFLKFCKLGHVDLQAAMYDYGDFLAAELYSANNYDLFRNRYLYWSLQLEMRWREYMGEQNPEQQLRLIYTNERLQFIGAVFHALIQRLYLEGWSRDIFLKHYNETVHFILNGIDRI</sequence>
<dbReference type="RefSeq" id="WP_315571801.1">
    <property type="nucleotide sequence ID" value="NZ_CP118868.1"/>
</dbReference>
<dbReference type="InterPro" id="IPR001647">
    <property type="entry name" value="HTH_TetR"/>
</dbReference>
<evidence type="ECO:0000256" key="2">
    <source>
        <dbReference type="PROSITE-ProRule" id="PRU00335"/>
    </source>
</evidence>
<evidence type="ECO:0000259" key="3">
    <source>
        <dbReference type="PROSITE" id="PS50977"/>
    </source>
</evidence>
<dbReference type="EMBL" id="CP118868">
    <property type="protein sequence ID" value="WEG35678.1"/>
    <property type="molecule type" value="Genomic_DNA"/>
</dbReference>
<protein>
    <submittedName>
        <fullName evidence="4">TetR/AcrR family transcriptional regulator</fullName>
    </submittedName>
</protein>
<evidence type="ECO:0000256" key="1">
    <source>
        <dbReference type="ARBA" id="ARBA00023125"/>
    </source>
</evidence>
<feature type="domain" description="HTH tetR-type" evidence="3">
    <location>
        <begin position="11"/>
        <end position="71"/>
    </location>
</feature>
<dbReference type="Proteomes" id="UP001220478">
    <property type="component" value="Chromosome"/>
</dbReference>
<keyword evidence="1 2" id="KW-0238">DNA-binding</keyword>
<evidence type="ECO:0000313" key="5">
    <source>
        <dbReference type="Proteomes" id="UP001220478"/>
    </source>
</evidence>
<dbReference type="Pfam" id="PF00440">
    <property type="entry name" value="TetR_N"/>
    <property type="match status" value="1"/>
</dbReference>
<dbReference type="Pfam" id="PF21626">
    <property type="entry name" value="TetR-C_39"/>
    <property type="match status" value="1"/>
</dbReference>
<keyword evidence="5" id="KW-1185">Reference proteome</keyword>
<accession>A0ABY8C4Q8</accession>
<dbReference type="Gene3D" id="1.10.357.10">
    <property type="entry name" value="Tetracycline Repressor, domain 2"/>
    <property type="match status" value="1"/>
</dbReference>
<gene>
    <name evidence="4" type="ORF">PYS61_00515</name>
</gene>